<evidence type="ECO:0000256" key="2">
    <source>
        <dbReference type="ARBA" id="ARBA00008300"/>
    </source>
</evidence>
<dbReference type="Gene3D" id="3.40.50.1820">
    <property type="entry name" value="alpha/beta hydrolase"/>
    <property type="match status" value="1"/>
</dbReference>
<keyword evidence="4" id="KW-0378">Hydrolase</keyword>
<proteinExistence type="inferred from homology"/>
<dbReference type="PANTHER" id="PTHR13390">
    <property type="entry name" value="LIPASE"/>
    <property type="match status" value="1"/>
</dbReference>
<gene>
    <name evidence="5" type="ORF">BJ684DRAFT_21690</name>
</gene>
<organism evidence="5 6">
    <name type="scientific">Piptocephalis cylindrospora</name>
    <dbReference type="NCBI Taxonomy" id="1907219"/>
    <lineage>
        <taxon>Eukaryota</taxon>
        <taxon>Fungi</taxon>
        <taxon>Fungi incertae sedis</taxon>
        <taxon>Zoopagomycota</taxon>
        <taxon>Zoopagomycotina</taxon>
        <taxon>Zoopagomycetes</taxon>
        <taxon>Zoopagales</taxon>
        <taxon>Piptocephalidaceae</taxon>
        <taxon>Piptocephalis</taxon>
    </lineage>
</organism>
<dbReference type="Pfam" id="PF10230">
    <property type="entry name" value="LIDHydrolase"/>
    <property type="match status" value="1"/>
</dbReference>
<evidence type="ECO:0000256" key="1">
    <source>
        <dbReference type="ARBA" id="ARBA00004502"/>
    </source>
</evidence>
<evidence type="ECO:0000256" key="4">
    <source>
        <dbReference type="ARBA" id="ARBA00022801"/>
    </source>
</evidence>
<evidence type="ECO:0000313" key="5">
    <source>
        <dbReference type="EMBL" id="RKP11730.1"/>
    </source>
</evidence>
<dbReference type="SUPFAM" id="SSF53474">
    <property type="entry name" value="alpha/beta-Hydrolases"/>
    <property type="match status" value="1"/>
</dbReference>
<comment type="similarity">
    <text evidence="2">Belongs to the AB hydrolase superfamily. LDAH family.</text>
</comment>
<name>A0A4P9Y1M7_9FUNG</name>
<dbReference type="PANTHER" id="PTHR13390:SF0">
    <property type="entry name" value="LIPID DROPLET-ASSOCIATED HYDROLASE"/>
    <property type="match status" value="1"/>
</dbReference>
<dbReference type="GO" id="GO:0005811">
    <property type="term" value="C:lipid droplet"/>
    <property type="evidence" value="ECO:0007669"/>
    <property type="project" value="UniProtKB-SubCell"/>
</dbReference>
<dbReference type="AlphaFoldDB" id="A0A4P9Y1M7"/>
<sequence length="265" mass="29708">NPGAPEYYVEFLNSLREKAPPNTELFAVAHLGHSNSHLSLPRTGHVFTLDDQVDHKIELVDSLSKAYPRSKLILIGHSIGTYLALNTLKVREEKIFRVYGLFPTIDNILDTPNGHSKGWALRPTSISCLAFLAGALSLLPFPLLVLVTRLMSGQADQEARVTAQHFLNPSVIRNCLNMFANEGEQVLDPDTEILEKYASRIILYYGSDDGWVPRSCYERMRAMHPQVRAYLCEDNLPHAFVLGHGMAMAVKVATWLYELTDESSK</sequence>
<accession>A0A4P9Y1M7</accession>
<dbReference type="InterPro" id="IPR019363">
    <property type="entry name" value="LDAH"/>
</dbReference>
<keyword evidence="6" id="KW-1185">Reference proteome</keyword>
<dbReference type="OrthoDB" id="448051at2759"/>
<dbReference type="InterPro" id="IPR029058">
    <property type="entry name" value="AB_hydrolase_fold"/>
</dbReference>
<reference evidence="6" key="1">
    <citation type="journal article" date="2018" name="Nat. Microbiol.">
        <title>Leveraging single-cell genomics to expand the fungal tree of life.</title>
        <authorList>
            <person name="Ahrendt S.R."/>
            <person name="Quandt C.A."/>
            <person name="Ciobanu D."/>
            <person name="Clum A."/>
            <person name="Salamov A."/>
            <person name="Andreopoulos B."/>
            <person name="Cheng J.F."/>
            <person name="Woyke T."/>
            <person name="Pelin A."/>
            <person name="Henrissat B."/>
            <person name="Reynolds N.K."/>
            <person name="Benny G.L."/>
            <person name="Smith M.E."/>
            <person name="James T.Y."/>
            <person name="Grigoriev I.V."/>
        </authorList>
    </citation>
    <scope>NUCLEOTIDE SEQUENCE [LARGE SCALE GENOMIC DNA]</scope>
</reference>
<dbReference type="GO" id="GO:0016298">
    <property type="term" value="F:lipase activity"/>
    <property type="evidence" value="ECO:0007669"/>
    <property type="project" value="InterPro"/>
</dbReference>
<comment type="subcellular location">
    <subcellularLocation>
        <location evidence="1">Lipid droplet</location>
    </subcellularLocation>
</comment>
<evidence type="ECO:0000313" key="6">
    <source>
        <dbReference type="Proteomes" id="UP000267251"/>
    </source>
</evidence>
<dbReference type="EMBL" id="KZ988690">
    <property type="protein sequence ID" value="RKP11730.1"/>
    <property type="molecule type" value="Genomic_DNA"/>
</dbReference>
<dbReference type="Proteomes" id="UP000267251">
    <property type="component" value="Unassembled WGS sequence"/>
</dbReference>
<keyword evidence="3" id="KW-0551">Lipid droplet</keyword>
<protein>
    <recommendedName>
        <fullName evidence="7">Alpha/Beta hydrolase protein</fullName>
    </recommendedName>
</protein>
<dbReference type="GO" id="GO:0019915">
    <property type="term" value="P:lipid storage"/>
    <property type="evidence" value="ECO:0007669"/>
    <property type="project" value="InterPro"/>
</dbReference>
<evidence type="ECO:0000256" key="3">
    <source>
        <dbReference type="ARBA" id="ARBA00022677"/>
    </source>
</evidence>
<feature type="non-terminal residue" evidence="5">
    <location>
        <position position="1"/>
    </location>
</feature>
<evidence type="ECO:0008006" key="7">
    <source>
        <dbReference type="Google" id="ProtNLM"/>
    </source>
</evidence>